<dbReference type="Proteomes" id="UP000004090">
    <property type="component" value="Unassembled WGS sequence"/>
</dbReference>
<accession>A8R943</accession>
<dbReference type="STRING" id="428127.EUBDOL_00480"/>
<comment type="caution">
    <text evidence="1">The sequence shown here is derived from an EMBL/GenBank/DDBJ whole genome shotgun (WGS) entry which is preliminary data.</text>
</comment>
<dbReference type="HOGENOM" id="CLU_3117947_0_0_9"/>
<organism evidence="1 2">
    <name type="scientific">Amedibacillus dolichus DSM 3991</name>
    <dbReference type="NCBI Taxonomy" id="428127"/>
    <lineage>
        <taxon>Bacteria</taxon>
        <taxon>Bacillati</taxon>
        <taxon>Bacillota</taxon>
        <taxon>Erysipelotrichia</taxon>
        <taxon>Erysipelotrichales</taxon>
        <taxon>Erysipelotrichaceae</taxon>
        <taxon>Amedibacillus</taxon>
    </lineage>
</organism>
<evidence type="ECO:0000313" key="1">
    <source>
        <dbReference type="EMBL" id="EDP11922.1"/>
    </source>
</evidence>
<name>A8R943_9FIRM</name>
<protein>
    <submittedName>
        <fullName evidence="1">Uncharacterized protein</fullName>
    </submittedName>
</protein>
<sequence length="50" mass="5805">MFNPWLTMKERITNVKMEQYINGIVDAEEYGKNKSPLLQLVHIAITISIL</sequence>
<dbReference type="AlphaFoldDB" id="A8R943"/>
<gene>
    <name evidence="1" type="ORF">EUBDOL_00480</name>
</gene>
<dbReference type="EMBL" id="ABAW02000017">
    <property type="protein sequence ID" value="EDP11922.1"/>
    <property type="molecule type" value="Genomic_DNA"/>
</dbReference>
<reference evidence="1 2" key="1">
    <citation type="submission" date="2007-09" db="EMBL/GenBank/DDBJ databases">
        <title>Draft genome sequence of Eubacterium dolichum (DSM 3991).</title>
        <authorList>
            <person name="Sudarsanam P."/>
            <person name="Ley R."/>
            <person name="Guruge J."/>
            <person name="Turnbaugh P.J."/>
            <person name="Mahowald M."/>
            <person name="Liep D."/>
            <person name="Gordon J."/>
        </authorList>
    </citation>
    <scope>NUCLEOTIDE SEQUENCE [LARGE SCALE GENOMIC DNA]</scope>
    <source>
        <strain evidence="1 2">DSM 3991</strain>
    </source>
</reference>
<proteinExistence type="predicted"/>
<reference evidence="1 2" key="2">
    <citation type="submission" date="2007-09" db="EMBL/GenBank/DDBJ databases">
        <authorList>
            <person name="Fulton L."/>
            <person name="Clifton S."/>
            <person name="Fulton B."/>
            <person name="Xu J."/>
            <person name="Minx P."/>
            <person name="Pepin K.H."/>
            <person name="Johnson M."/>
            <person name="Thiruvilangam P."/>
            <person name="Bhonagiri V."/>
            <person name="Nash W.E."/>
            <person name="Mardis E.R."/>
            <person name="Wilson R.K."/>
        </authorList>
    </citation>
    <scope>NUCLEOTIDE SEQUENCE [LARGE SCALE GENOMIC DNA]</scope>
    <source>
        <strain evidence="1 2">DSM 3991</strain>
    </source>
</reference>
<evidence type="ECO:0000313" key="2">
    <source>
        <dbReference type="Proteomes" id="UP000004090"/>
    </source>
</evidence>